<dbReference type="Pfam" id="PF02581">
    <property type="entry name" value="TMP-TENI"/>
    <property type="match status" value="1"/>
</dbReference>
<gene>
    <name evidence="9 15" type="primary">thiE</name>
    <name evidence="15" type="ORF">Pla144_43940</name>
</gene>
<comment type="cofactor">
    <cofactor evidence="9">
        <name>Mg(2+)</name>
        <dbReference type="ChEBI" id="CHEBI:18420"/>
    </cofactor>
    <text evidence="9">Binds 1 Mg(2+) ion per subunit.</text>
</comment>
<evidence type="ECO:0000256" key="1">
    <source>
        <dbReference type="ARBA" id="ARBA00005165"/>
    </source>
</evidence>
<feature type="binding site" evidence="9">
    <location>
        <position position="217"/>
    </location>
    <ligand>
        <name>Mg(2+)</name>
        <dbReference type="ChEBI" id="CHEBI:18420"/>
    </ligand>
</feature>
<evidence type="ECO:0000256" key="9">
    <source>
        <dbReference type="HAMAP-Rule" id="MF_00097"/>
    </source>
</evidence>
<feature type="binding site" evidence="9">
    <location>
        <position position="255"/>
    </location>
    <ligand>
        <name>4-amino-2-methyl-5-(diphosphooxymethyl)pyrimidine</name>
        <dbReference type="ChEBI" id="CHEBI:57841"/>
    </ligand>
</feature>
<dbReference type="InterPro" id="IPR022998">
    <property type="entry name" value="ThiamineP_synth_TenI"/>
</dbReference>
<dbReference type="GO" id="GO:0005737">
    <property type="term" value="C:cytoplasm"/>
    <property type="evidence" value="ECO:0007669"/>
    <property type="project" value="TreeGrafter"/>
</dbReference>
<dbReference type="Gene3D" id="3.20.20.70">
    <property type="entry name" value="Aldolase class I"/>
    <property type="match status" value="1"/>
</dbReference>
<comment type="catalytic activity">
    <reaction evidence="7 9 10">
        <text>2-(2-carboxy-4-methylthiazol-5-yl)ethyl phosphate + 4-amino-2-methyl-5-(diphosphooxymethyl)pyrimidine + 2 H(+) = thiamine phosphate + CO2 + diphosphate</text>
        <dbReference type="Rhea" id="RHEA:47848"/>
        <dbReference type="ChEBI" id="CHEBI:15378"/>
        <dbReference type="ChEBI" id="CHEBI:16526"/>
        <dbReference type="ChEBI" id="CHEBI:33019"/>
        <dbReference type="ChEBI" id="CHEBI:37575"/>
        <dbReference type="ChEBI" id="CHEBI:57841"/>
        <dbReference type="ChEBI" id="CHEBI:62890"/>
        <dbReference type="EC" id="2.5.1.3"/>
    </reaction>
</comment>
<feature type="binding site" evidence="9">
    <location>
        <begin position="182"/>
        <end position="186"/>
    </location>
    <ligand>
        <name>4-amino-2-methyl-5-(diphosphooxymethyl)pyrimidine</name>
        <dbReference type="ChEBI" id="CHEBI:57841"/>
    </ligand>
</feature>
<evidence type="ECO:0000259" key="14">
    <source>
        <dbReference type="Pfam" id="PF17792"/>
    </source>
</evidence>
<feature type="binding site" evidence="9">
    <location>
        <position position="284"/>
    </location>
    <ligand>
        <name>4-amino-2-methyl-5-(diphosphooxymethyl)pyrimidine</name>
        <dbReference type="ChEBI" id="CHEBI:57841"/>
    </ligand>
</feature>
<dbReference type="NCBIfam" id="TIGR00693">
    <property type="entry name" value="thiE"/>
    <property type="match status" value="1"/>
</dbReference>
<accession>A0A5C6CDU4</accession>
<organism evidence="15 16">
    <name type="scientific">Bythopirellula polymerisocia</name>
    <dbReference type="NCBI Taxonomy" id="2528003"/>
    <lineage>
        <taxon>Bacteria</taxon>
        <taxon>Pseudomonadati</taxon>
        <taxon>Planctomycetota</taxon>
        <taxon>Planctomycetia</taxon>
        <taxon>Pirellulales</taxon>
        <taxon>Lacipirellulaceae</taxon>
        <taxon>Bythopirellula</taxon>
    </lineage>
</organism>
<evidence type="ECO:0000313" key="16">
    <source>
        <dbReference type="Proteomes" id="UP000318437"/>
    </source>
</evidence>
<evidence type="ECO:0000256" key="10">
    <source>
        <dbReference type="RuleBase" id="RU003826"/>
    </source>
</evidence>
<dbReference type="HAMAP" id="MF_00097">
    <property type="entry name" value="TMP_synthase"/>
    <property type="match status" value="1"/>
</dbReference>
<dbReference type="EMBL" id="SJPS01000008">
    <property type="protein sequence ID" value="TWU21927.1"/>
    <property type="molecule type" value="Genomic_DNA"/>
</dbReference>
<dbReference type="GO" id="GO:0000287">
    <property type="term" value="F:magnesium ion binding"/>
    <property type="evidence" value="ECO:0007669"/>
    <property type="project" value="UniProtKB-UniRule"/>
</dbReference>
<dbReference type="NCBIfam" id="NF002727">
    <property type="entry name" value="PRK02615.1"/>
    <property type="match status" value="1"/>
</dbReference>
<dbReference type="OrthoDB" id="9812206at2"/>
<dbReference type="PANTHER" id="PTHR20857">
    <property type="entry name" value="THIAMINE-PHOSPHATE PYROPHOSPHORYLASE"/>
    <property type="match status" value="1"/>
</dbReference>
<dbReference type="InterPro" id="IPR036206">
    <property type="entry name" value="ThiamineP_synth_sf"/>
</dbReference>
<evidence type="ECO:0000256" key="8">
    <source>
        <dbReference type="ARBA" id="ARBA00047883"/>
    </source>
</evidence>
<comment type="pathway">
    <text evidence="1 9 11">Cofactor biosynthesis; thiamine diphosphate biosynthesis; thiamine phosphate from 4-amino-2-methyl-5-diphosphomethylpyrimidine and 4-methyl-5-(2-phosphoethyl)-thiazole: step 1/1.</text>
</comment>
<evidence type="ECO:0000256" key="4">
    <source>
        <dbReference type="ARBA" id="ARBA00022842"/>
    </source>
</evidence>
<keyword evidence="4 9" id="KW-0460">Magnesium</keyword>
<feature type="compositionally biased region" description="Polar residues" evidence="12">
    <location>
        <begin position="74"/>
        <end position="86"/>
    </location>
</feature>
<dbReference type="PANTHER" id="PTHR20857:SF15">
    <property type="entry name" value="THIAMINE-PHOSPHATE SYNTHASE"/>
    <property type="match status" value="1"/>
</dbReference>
<dbReference type="AlphaFoldDB" id="A0A5C6CDU4"/>
<feature type="domain" description="ThiD2" evidence="14">
    <location>
        <begin position="14"/>
        <end position="136"/>
    </location>
</feature>
<dbReference type="InterPro" id="IPR041397">
    <property type="entry name" value="ThiD2"/>
</dbReference>
<dbReference type="InterPro" id="IPR016229">
    <property type="entry name" value="TMP_synthase_cyanobac_bac"/>
</dbReference>
<feature type="binding site" evidence="9">
    <location>
        <position position="236"/>
    </location>
    <ligand>
        <name>Mg(2+)</name>
        <dbReference type="ChEBI" id="CHEBI:18420"/>
    </ligand>
</feature>
<evidence type="ECO:0000256" key="5">
    <source>
        <dbReference type="ARBA" id="ARBA00022977"/>
    </source>
</evidence>
<evidence type="ECO:0000256" key="12">
    <source>
        <dbReference type="SAM" id="MobiDB-lite"/>
    </source>
</evidence>
<dbReference type="InterPro" id="IPR013785">
    <property type="entry name" value="Aldolase_TIM"/>
</dbReference>
<feature type="region of interest" description="Disordered" evidence="12">
    <location>
        <begin position="63"/>
        <end position="88"/>
    </location>
</feature>
<feature type="compositionally biased region" description="Basic and acidic residues" evidence="12">
    <location>
        <begin position="63"/>
        <end position="73"/>
    </location>
</feature>
<feature type="domain" description="Thiamine phosphate synthase/TenI" evidence="13">
    <location>
        <begin position="155"/>
        <end position="334"/>
    </location>
</feature>
<evidence type="ECO:0000313" key="15">
    <source>
        <dbReference type="EMBL" id="TWU21927.1"/>
    </source>
</evidence>
<evidence type="ECO:0000259" key="13">
    <source>
        <dbReference type="Pfam" id="PF02581"/>
    </source>
</evidence>
<sequence>MILHNFMSDNSTFRVLDAAANRALEGARVVEDFCRFVLDDAHLTRLVKELRHDLAPALVTLPRESRHAQRETQQDIGTEISTPSEATRTDAWDVCQASSERVKQSLRSLEEFSKTISPEIASRFEALRYQWYTIEKSLSATHTSRSRLGDVRLCVLVDGRESIEAFAELVQQLADAGVDMIQLRDKTLGDRELVKRASLLREISCSHEPAPLVIINDRADIATAANADGAHLGQDDLNVKAARAIIGPRKLIGVSTHNIEQARAAVLDGANYIGVGPTFPSQTKSFDQFPGTELLKQVAAEISLPAFAIGGLTLESLPEVLKTGITRVAVSGAVVGADNPRAALTVLLNTLTRDESIPP</sequence>
<dbReference type="PIRSF" id="PIRSF000512">
    <property type="entry name" value="TMP_PPase_Cyanobac_prd"/>
    <property type="match status" value="1"/>
</dbReference>
<dbReference type="Proteomes" id="UP000318437">
    <property type="component" value="Unassembled WGS sequence"/>
</dbReference>
<dbReference type="EC" id="2.5.1.3" evidence="9"/>
<feature type="binding site" evidence="9">
    <location>
        <position position="216"/>
    </location>
    <ligand>
        <name>4-amino-2-methyl-5-(diphosphooxymethyl)pyrimidine</name>
        <dbReference type="ChEBI" id="CHEBI:57841"/>
    </ligand>
</feature>
<dbReference type="GO" id="GO:0009228">
    <property type="term" value="P:thiamine biosynthetic process"/>
    <property type="evidence" value="ECO:0007669"/>
    <property type="project" value="UniProtKB-KW"/>
</dbReference>
<evidence type="ECO:0000256" key="11">
    <source>
        <dbReference type="RuleBase" id="RU004253"/>
    </source>
</evidence>
<evidence type="ECO:0000256" key="2">
    <source>
        <dbReference type="ARBA" id="ARBA00022679"/>
    </source>
</evidence>
<dbReference type="GO" id="GO:0009229">
    <property type="term" value="P:thiamine diphosphate biosynthetic process"/>
    <property type="evidence" value="ECO:0007669"/>
    <property type="project" value="UniProtKB-UniRule"/>
</dbReference>
<dbReference type="CDD" id="cd00564">
    <property type="entry name" value="TMP_TenI"/>
    <property type="match status" value="1"/>
</dbReference>
<feature type="binding site" evidence="9">
    <location>
        <begin position="281"/>
        <end position="283"/>
    </location>
    <ligand>
        <name>2-[(2R,5Z)-2-carboxy-4-methylthiazol-5(2H)-ylidene]ethyl phosphate</name>
        <dbReference type="ChEBI" id="CHEBI:62899"/>
    </ligand>
</feature>
<comment type="caution">
    <text evidence="9">Lacks conserved residue(s) required for the propagation of feature annotation.</text>
</comment>
<evidence type="ECO:0000256" key="6">
    <source>
        <dbReference type="ARBA" id="ARBA00047334"/>
    </source>
</evidence>
<evidence type="ECO:0000256" key="3">
    <source>
        <dbReference type="ARBA" id="ARBA00022723"/>
    </source>
</evidence>
<protein>
    <recommendedName>
        <fullName evidence="9">Thiamine-phosphate synthase</fullName>
        <shortName evidence="9">TP synthase</shortName>
        <shortName evidence="9">TPS</shortName>
        <ecNumber evidence="9">2.5.1.3</ecNumber>
    </recommendedName>
    <alternativeName>
        <fullName evidence="9">Thiamine-phosphate pyrophosphorylase</fullName>
        <shortName evidence="9">TMP pyrophosphorylase</shortName>
        <shortName evidence="9">TMP-PPase</shortName>
    </alternativeName>
</protein>
<keyword evidence="3 9" id="KW-0479">Metal-binding</keyword>
<keyword evidence="5 9" id="KW-0784">Thiamine biosynthesis</keyword>
<keyword evidence="16" id="KW-1185">Reference proteome</keyword>
<comment type="function">
    <text evidence="9">Condenses 4-methyl-5-(beta-hydroxyethyl)thiazole monophosphate (THZ-P) and 2-methyl-4-amino-5-hydroxymethyl pyrimidine pyrophosphate (HMP-PP) to form thiamine monophosphate (TMP).</text>
</comment>
<dbReference type="Pfam" id="PF17792">
    <property type="entry name" value="ThiD2"/>
    <property type="match status" value="1"/>
</dbReference>
<comment type="catalytic activity">
    <reaction evidence="8 9 10">
        <text>2-[(2R,5Z)-2-carboxy-4-methylthiazol-5(2H)-ylidene]ethyl phosphate + 4-amino-2-methyl-5-(diphosphooxymethyl)pyrimidine + 2 H(+) = thiamine phosphate + CO2 + diphosphate</text>
        <dbReference type="Rhea" id="RHEA:47844"/>
        <dbReference type="ChEBI" id="CHEBI:15378"/>
        <dbReference type="ChEBI" id="CHEBI:16526"/>
        <dbReference type="ChEBI" id="CHEBI:33019"/>
        <dbReference type="ChEBI" id="CHEBI:37575"/>
        <dbReference type="ChEBI" id="CHEBI:57841"/>
        <dbReference type="ChEBI" id="CHEBI:62899"/>
        <dbReference type="EC" id="2.5.1.3"/>
    </reaction>
</comment>
<dbReference type="UniPathway" id="UPA00060">
    <property type="reaction ID" value="UER00141"/>
</dbReference>
<dbReference type="GO" id="GO:0004789">
    <property type="term" value="F:thiamine-phosphate diphosphorylase activity"/>
    <property type="evidence" value="ECO:0007669"/>
    <property type="project" value="UniProtKB-UniRule"/>
</dbReference>
<dbReference type="RefSeq" id="WP_146452648.1">
    <property type="nucleotide sequence ID" value="NZ_SJPS01000008.1"/>
</dbReference>
<comment type="similarity">
    <text evidence="9 10">Belongs to the thiamine-phosphate synthase family.</text>
</comment>
<keyword evidence="2 9" id="KW-0808">Transferase</keyword>
<comment type="caution">
    <text evidence="15">The sequence shown here is derived from an EMBL/GenBank/DDBJ whole genome shotgun (WGS) entry which is preliminary data.</text>
</comment>
<proteinExistence type="inferred from homology"/>
<feature type="binding site" evidence="9">
    <location>
        <position position="311"/>
    </location>
    <ligand>
        <name>2-[(2R,5Z)-2-carboxy-4-methylthiazol-5(2H)-ylidene]ethyl phosphate</name>
        <dbReference type="ChEBI" id="CHEBI:62899"/>
    </ligand>
</feature>
<evidence type="ECO:0000256" key="7">
    <source>
        <dbReference type="ARBA" id="ARBA00047851"/>
    </source>
</evidence>
<comment type="catalytic activity">
    <reaction evidence="6 9 10">
        <text>4-methyl-5-(2-phosphooxyethyl)-thiazole + 4-amino-2-methyl-5-(diphosphooxymethyl)pyrimidine + H(+) = thiamine phosphate + diphosphate</text>
        <dbReference type="Rhea" id="RHEA:22328"/>
        <dbReference type="ChEBI" id="CHEBI:15378"/>
        <dbReference type="ChEBI" id="CHEBI:33019"/>
        <dbReference type="ChEBI" id="CHEBI:37575"/>
        <dbReference type="ChEBI" id="CHEBI:57841"/>
        <dbReference type="ChEBI" id="CHEBI:58296"/>
        <dbReference type="EC" id="2.5.1.3"/>
    </reaction>
</comment>
<name>A0A5C6CDU4_9BACT</name>
<dbReference type="InterPro" id="IPR034291">
    <property type="entry name" value="TMP_synthase"/>
</dbReference>
<reference evidence="15 16" key="1">
    <citation type="submission" date="2019-02" db="EMBL/GenBank/DDBJ databases">
        <title>Deep-cultivation of Planctomycetes and their phenomic and genomic characterization uncovers novel biology.</title>
        <authorList>
            <person name="Wiegand S."/>
            <person name="Jogler M."/>
            <person name="Boedeker C."/>
            <person name="Pinto D."/>
            <person name="Vollmers J."/>
            <person name="Rivas-Marin E."/>
            <person name="Kohn T."/>
            <person name="Peeters S.H."/>
            <person name="Heuer A."/>
            <person name="Rast P."/>
            <person name="Oberbeckmann S."/>
            <person name="Bunk B."/>
            <person name="Jeske O."/>
            <person name="Meyerdierks A."/>
            <person name="Storesund J.E."/>
            <person name="Kallscheuer N."/>
            <person name="Luecker S."/>
            <person name="Lage O.M."/>
            <person name="Pohl T."/>
            <person name="Merkel B.J."/>
            <person name="Hornburger P."/>
            <person name="Mueller R.-W."/>
            <person name="Bruemmer F."/>
            <person name="Labrenz M."/>
            <person name="Spormann A.M."/>
            <person name="Op Den Camp H."/>
            <person name="Overmann J."/>
            <person name="Amann R."/>
            <person name="Jetten M.S.M."/>
            <person name="Mascher T."/>
            <person name="Medema M.H."/>
            <person name="Devos D.P."/>
            <person name="Kaster A.-K."/>
            <person name="Ovreas L."/>
            <person name="Rohde M."/>
            <person name="Galperin M.Y."/>
            <person name="Jogler C."/>
        </authorList>
    </citation>
    <scope>NUCLEOTIDE SEQUENCE [LARGE SCALE GENOMIC DNA]</scope>
    <source>
        <strain evidence="15 16">Pla144</strain>
    </source>
</reference>
<dbReference type="SUPFAM" id="SSF51391">
    <property type="entry name" value="Thiamin phosphate synthase"/>
    <property type="match status" value="1"/>
</dbReference>